<dbReference type="EMBL" id="DAAWCK010000050">
    <property type="protein sequence ID" value="HAF7259387.1"/>
    <property type="molecule type" value="Genomic_DNA"/>
</dbReference>
<feature type="region of interest" description="Disordered" evidence="1">
    <location>
        <begin position="1"/>
        <end position="29"/>
    </location>
</feature>
<protein>
    <submittedName>
        <fullName evidence="2">Uncharacterized protein</fullName>
    </submittedName>
</protein>
<name>A0A751Z435_SALET</name>
<accession>A0A751Z435</accession>
<reference evidence="2" key="1">
    <citation type="journal article" date="2018" name="Genome Biol.">
        <title>SKESA: strategic k-mer extension for scrupulous assemblies.</title>
        <authorList>
            <person name="Souvorov A."/>
            <person name="Agarwala R."/>
            <person name="Lipman D.J."/>
        </authorList>
    </citation>
    <scope>NUCLEOTIDE SEQUENCE</scope>
    <source>
        <strain evidence="2">13-2237</strain>
    </source>
</reference>
<evidence type="ECO:0000256" key="1">
    <source>
        <dbReference type="SAM" id="MobiDB-lite"/>
    </source>
</evidence>
<organism evidence="2">
    <name type="scientific">Salmonella enterica subsp. enterica serovar Panama</name>
    <dbReference type="NCBI Taxonomy" id="29472"/>
    <lineage>
        <taxon>Bacteria</taxon>
        <taxon>Pseudomonadati</taxon>
        <taxon>Pseudomonadota</taxon>
        <taxon>Gammaproteobacteria</taxon>
        <taxon>Enterobacterales</taxon>
        <taxon>Enterobacteriaceae</taxon>
        <taxon>Salmonella</taxon>
    </lineage>
</organism>
<dbReference type="AlphaFoldDB" id="A0A751Z435"/>
<gene>
    <name evidence="2" type="ORF">G9X39_004184</name>
</gene>
<sequence length="173" mass="19029">MANDENAKNAYGDGGGGHGPEEETKNCEAVPSEKAWVVYGGKIYSPETGHRNGDTTQAGVLFLETIRRVKTEPRRVGVEGGAVMVVNDDIRPAAERPADYKTLTRQTETFIRECLEHAENESEPAPDEWLENAWAALEVWYTLAGERGADKAVRETDQQRLEALIVQVESGGQ</sequence>
<evidence type="ECO:0000313" key="2">
    <source>
        <dbReference type="EMBL" id="HAF7259387.1"/>
    </source>
</evidence>
<proteinExistence type="predicted"/>
<reference evidence="2" key="2">
    <citation type="submission" date="2018-07" db="EMBL/GenBank/DDBJ databases">
        <authorList>
            <consortium name="NCBI Pathogen Detection Project"/>
        </authorList>
    </citation>
    <scope>NUCLEOTIDE SEQUENCE</scope>
    <source>
        <strain evidence="2">13-2237</strain>
    </source>
</reference>
<comment type="caution">
    <text evidence="2">The sequence shown here is derived from an EMBL/GenBank/DDBJ whole genome shotgun (WGS) entry which is preliminary data.</text>
</comment>